<dbReference type="InterPro" id="IPR027417">
    <property type="entry name" value="P-loop_NTPase"/>
</dbReference>
<dbReference type="Gene3D" id="3.40.50.300">
    <property type="entry name" value="P-loop containing nucleotide triphosphate hydrolases"/>
    <property type="match status" value="1"/>
</dbReference>
<dbReference type="InterPro" id="IPR029058">
    <property type="entry name" value="AB_hydrolase_fold"/>
</dbReference>
<reference evidence="5" key="1">
    <citation type="journal article" date="2023" name="Mol. Phylogenet. Evol.">
        <title>Genome-scale phylogeny and comparative genomics of the fungal order Sordariales.</title>
        <authorList>
            <person name="Hensen N."/>
            <person name="Bonometti L."/>
            <person name="Westerberg I."/>
            <person name="Brannstrom I.O."/>
            <person name="Guillou S."/>
            <person name="Cros-Aarteil S."/>
            <person name="Calhoun S."/>
            <person name="Haridas S."/>
            <person name="Kuo A."/>
            <person name="Mondo S."/>
            <person name="Pangilinan J."/>
            <person name="Riley R."/>
            <person name="LaButti K."/>
            <person name="Andreopoulos B."/>
            <person name="Lipzen A."/>
            <person name="Chen C."/>
            <person name="Yan M."/>
            <person name="Daum C."/>
            <person name="Ng V."/>
            <person name="Clum A."/>
            <person name="Steindorff A."/>
            <person name="Ohm R.A."/>
            <person name="Martin F."/>
            <person name="Silar P."/>
            <person name="Natvig D.O."/>
            <person name="Lalanne C."/>
            <person name="Gautier V."/>
            <person name="Ament-Velasquez S.L."/>
            <person name="Kruys A."/>
            <person name="Hutchinson M.I."/>
            <person name="Powell A.J."/>
            <person name="Barry K."/>
            <person name="Miller A.N."/>
            <person name="Grigoriev I.V."/>
            <person name="Debuchy R."/>
            <person name="Gladieux P."/>
            <person name="Hiltunen Thoren M."/>
            <person name="Johannesson H."/>
        </authorList>
    </citation>
    <scope>NUCLEOTIDE SEQUENCE</scope>
    <source>
        <strain evidence="5">SMH4131-1</strain>
    </source>
</reference>
<dbReference type="PANTHER" id="PTHR10039">
    <property type="entry name" value="AMELOGENIN"/>
    <property type="match status" value="1"/>
</dbReference>
<dbReference type="Gene3D" id="3.40.50.1820">
    <property type="entry name" value="alpha/beta hydrolase"/>
    <property type="match status" value="1"/>
</dbReference>
<evidence type="ECO:0000256" key="1">
    <source>
        <dbReference type="ARBA" id="ARBA00022737"/>
    </source>
</evidence>
<dbReference type="Proteomes" id="UP001286456">
    <property type="component" value="Unassembled WGS sequence"/>
</dbReference>
<proteinExistence type="predicted"/>
<evidence type="ECO:0000313" key="5">
    <source>
        <dbReference type="EMBL" id="KAK3331734.1"/>
    </source>
</evidence>
<comment type="caution">
    <text evidence="5">The sequence shown here is derived from an EMBL/GenBank/DDBJ whole genome shotgun (WGS) entry which is preliminary data.</text>
</comment>
<feature type="region of interest" description="Disordered" evidence="3">
    <location>
        <begin position="59"/>
        <end position="89"/>
    </location>
</feature>
<keyword evidence="2" id="KW-0040">ANK repeat</keyword>
<evidence type="ECO:0000259" key="4">
    <source>
        <dbReference type="Pfam" id="PF24883"/>
    </source>
</evidence>
<dbReference type="SUPFAM" id="SSF53474">
    <property type="entry name" value="alpha/beta-Hydrolases"/>
    <property type="match status" value="1"/>
</dbReference>
<feature type="repeat" description="ANK" evidence="2">
    <location>
        <begin position="1204"/>
        <end position="1238"/>
    </location>
</feature>
<dbReference type="EMBL" id="JAUEPO010000002">
    <property type="protein sequence ID" value="KAK3331734.1"/>
    <property type="molecule type" value="Genomic_DNA"/>
</dbReference>
<dbReference type="SUPFAM" id="SSF52540">
    <property type="entry name" value="P-loop containing nucleoside triphosphate hydrolases"/>
    <property type="match status" value="1"/>
</dbReference>
<dbReference type="Pfam" id="PF24883">
    <property type="entry name" value="NPHP3_N"/>
    <property type="match status" value="1"/>
</dbReference>
<feature type="repeat" description="ANK" evidence="2">
    <location>
        <begin position="1099"/>
        <end position="1131"/>
    </location>
</feature>
<dbReference type="PROSITE" id="PS50297">
    <property type="entry name" value="ANK_REP_REGION"/>
    <property type="match status" value="4"/>
</dbReference>
<accession>A0AAE0IUZ1</accession>
<feature type="repeat" description="ANK" evidence="2">
    <location>
        <begin position="1066"/>
        <end position="1098"/>
    </location>
</feature>
<dbReference type="PANTHER" id="PTHR10039:SF5">
    <property type="entry name" value="NACHT DOMAIN-CONTAINING PROTEIN"/>
    <property type="match status" value="1"/>
</dbReference>
<keyword evidence="1" id="KW-0677">Repeat</keyword>
<reference evidence="5" key="2">
    <citation type="submission" date="2023-06" db="EMBL/GenBank/DDBJ databases">
        <authorList>
            <consortium name="Lawrence Berkeley National Laboratory"/>
            <person name="Haridas S."/>
            <person name="Hensen N."/>
            <person name="Bonometti L."/>
            <person name="Westerberg I."/>
            <person name="Brannstrom I.O."/>
            <person name="Guillou S."/>
            <person name="Cros-Aarteil S."/>
            <person name="Calhoun S."/>
            <person name="Kuo A."/>
            <person name="Mondo S."/>
            <person name="Pangilinan J."/>
            <person name="Riley R."/>
            <person name="Labutti K."/>
            <person name="Andreopoulos B."/>
            <person name="Lipzen A."/>
            <person name="Chen C."/>
            <person name="Yanf M."/>
            <person name="Daum C."/>
            <person name="Ng V."/>
            <person name="Clum A."/>
            <person name="Steindorff A."/>
            <person name="Ohm R."/>
            <person name="Martin F."/>
            <person name="Silar P."/>
            <person name="Natvig D."/>
            <person name="Lalanne C."/>
            <person name="Gautier V."/>
            <person name="Ament-Velasquez S.L."/>
            <person name="Kruys A."/>
            <person name="Hutchinson M.I."/>
            <person name="Powell A.J."/>
            <person name="Barry K."/>
            <person name="Miller A.N."/>
            <person name="Grigoriev I.V."/>
            <person name="Debuchy R."/>
            <person name="Gladieux P."/>
            <person name="Thoren M.H."/>
            <person name="Johannesson H."/>
        </authorList>
    </citation>
    <scope>NUCLEOTIDE SEQUENCE</scope>
    <source>
        <strain evidence="5">SMH4131-1</strain>
    </source>
</reference>
<dbReference type="Pfam" id="PF00023">
    <property type="entry name" value="Ank"/>
    <property type="match status" value="1"/>
</dbReference>
<dbReference type="SUPFAM" id="SSF48403">
    <property type="entry name" value="Ankyrin repeat"/>
    <property type="match status" value="1"/>
</dbReference>
<protein>
    <recommendedName>
        <fullName evidence="4">Nephrocystin 3-like N-terminal domain-containing protein</fullName>
    </recommendedName>
</protein>
<sequence>MNAPVDHHAPRAANAIATPTGLSVLCEPDEPSIDIVFVHGFTGHPELTWTHKSGAARRVTEGHDVGDSSEPPSKMRKLNPFSKTHPGHGETSASVCWPRDLLPTTFPSARVLTYGYDTHIRHRLGPVLNSTTVYDIAGDFLVALEAQRRSEPSRPLLFVAHSLGGIVVKEMLRRAKNCQSRQPHLHQICGATVGIMFFGTPHGGADPRGLLLSVAKTLIKAAGFYVNEQIVNALLPSSERLRELRDEFGPIANEENWVIHSFQEGLGMQYLGGDKVVEDISSYLNLSPIETTEHIGRDHRDMCRFTGPNDGEYKKVAAALERMVTLPAPTKPRDSIVVPEALNDDQKRRLMDFLKFDQMDSRQMSVKAAHLKTCKWLLKRPEYLDWVDKSKSGQHHGFLWMKGKAGAGKSTLMKFALKLARSRMKDKVIISFFFNARGDDLERSTLGMYRSLLLQLLERLPRLQKVFEALGFASWNSMGGYNWSIESLKDLFEQSILLLEESPIVCFIDALDECDEIQIRDMVTFLQHLGELAVSKGIQFQVLLSSRHYPYITIAKGLELVLEGQEGHTQDIINYVDSELRIGRTKLAEQIRGELQEKASGVFMWVVLVVDILNKEHDEGRTARRLHQKLKEIPGDLHELFRDLLTRDCRNKEELLLCIQWVLFARHPLKPEQLYFGILSGTEPEDLSAWDQDETSMETISRFILNSSKGLVEITTSKVPTAQFIHESVRDFLLKERGLKKIWSDVGNDFQPQSHQRLSTCCIEYMKSGLEACRVIAPKIIAAESGPERQSLRVSMGAEYPLLEYAVQNVLHHAEAAEEGGVSQEAFLQMFPLTDWMTIHNVFEKFKTRWHLPPEPSLLYILAEHNLPSLIRAYSPSTSSFELQLGHRGRYGPPFFAALATKSEGAVKALLDLELRLVMGVGTLPSSLRSLCDRYRENPQRRKELGREFSFSFQSTALSSALKLEDLMLASIIFMCGHHGPVVHETHVERFKGLILLATSNQDPEGLMLLLEAYDNFNSEFNSDDALLLKQTLLSPALEAAAANGIDSMVPVLLSDGANSNALASKSQTALGYAIRGHRLSTVELLLSHGADVNHLGADGRTPLGWAIDDENLPMTNLLLERGADTELRDGTGQTPFCRAVERMNMEVVTLSLKHYAAEAHARNYLGFNPLSTPSILPISELGMMAICTALLDHGADINAKGLAGRTPLVQAVVLGPDTAPTVEFLLSRGADPNAMDPDGWTPLLWVVRLWGGRYRRIYPIVWSLLRSGADPNQADGRRETPLHVAVMKGYNDVVRLFLQNGADVGLKNEDGLTPFDMARNLDADVMELLRIPGTVSGG</sequence>
<keyword evidence="6" id="KW-1185">Reference proteome</keyword>
<evidence type="ECO:0000256" key="2">
    <source>
        <dbReference type="PROSITE-ProRule" id="PRU00023"/>
    </source>
</evidence>
<dbReference type="PROSITE" id="PS50088">
    <property type="entry name" value="ANK_REPEAT"/>
    <property type="match status" value="4"/>
</dbReference>
<evidence type="ECO:0000313" key="6">
    <source>
        <dbReference type="Proteomes" id="UP001286456"/>
    </source>
</evidence>
<dbReference type="InterPro" id="IPR056884">
    <property type="entry name" value="NPHP3-like_N"/>
</dbReference>
<name>A0AAE0IUZ1_9PEZI</name>
<dbReference type="Pfam" id="PF13857">
    <property type="entry name" value="Ank_5"/>
    <property type="match status" value="1"/>
</dbReference>
<gene>
    <name evidence="5" type="ORF">B0T19DRAFT_413885</name>
</gene>
<dbReference type="Gene3D" id="1.25.40.20">
    <property type="entry name" value="Ankyrin repeat-containing domain"/>
    <property type="match status" value="1"/>
</dbReference>
<dbReference type="Pfam" id="PF12796">
    <property type="entry name" value="Ank_2"/>
    <property type="match status" value="1"/>
</dbReference>
<evidence type="ECO:0000256" key="3">
    <source>
        <dbReference type="SAM" id="MobiDB-lite"/>
    </source>
</evidence>
<dbReference type="SMART" id="SM00248">
    <property type="entry name" value="ANK"/>
    <property type="match status" value="9"/>
</dbReference>
<organism evidence="5 6">
    <name type="scientific">Cercophora scortea</name>
    <dbReference type="NCBI Taxonomy" id="314031"/>
    <lineage>
        <taxon>Eukaryota</taxon>
        <taxon>Fungi</taxon>
        <taxon>Dikarya</taxon>
        <taxon>Ascomycota</taxon>
        <taxon>Pezizomycotina</taxon>
        <taxon>Sordariomycetes</taxon>
        <taxon>Sordariomycetidae</taxon>
        <taxon>Sordariales</taxon>
        <taxon>Lasiosphaeriaceae</taxon>
        <taxon>Cercophora</taxon>
    </lineage>
</organism>
<feature type="repeat" description="ANK" evidence="2">
    <location>
        <begin position="1278"/>
        <end position="1310"/>
    </location>
</feature>
<dbReference type="InterPro" id="IPR036770">
    <property type="entry name" value="Ankyrin_rpt-contain_sf"/>
</dbReference>
<dbReference type="InterPro" id="IPR002110">
    <property type="entry name" value="Ankyrin_rpt"/>
</dbReference>
<feature type="domain" description="Nephrocystin 3-like N-terminal" evidence="4">
    <location>
        <begin position="373"/>
        <end position="547"/>
    </location>
</feature>